<dbReference type="AlphaFoldDB" id="A0A3M3Y3K2"/>
<accession>A0A3M3Y3K2</accession>
<comment type="caution">
    <text evidence="1">The sequence shown here is derived from an EMBL/GenBank/DDBJ whole genome shotgun (WGS) entry which is preliminary data.</text>
</comment>
<organism evidence="1 2">
    <name type="scientific">Pseudomonas syringae pv. primulae</name>
    <dbReference type="NCBI Taxonomy" id="251707"/>
    <lineage>
        <taxon>Bacteria</taxon>
        <taxon>Pseudomonadati</taxon>
        <taxon>Pseudomonadota</taxon>
        <taxon>Gammaproteobacteria</taxon>
        <taxon>Pseudomonadales</taxon>
        <taxon>Pseudomonadaceae</taxon>
        <taxon>Pseudomonas</taxon>
    </lineage>
</organism>
<gene>
    <name evidence="1" type="ORF">ALQ36_01796</name>
</gene>
<dbReference type="EMBL" id="RBPY01000108">
    <property type="protein sequence ID" value="RMO76850.1"/>
    <property type="molecule type" value="Genomic_DNA"/>
</dbReference>
<evidence type="ECO:0000313" key="1">
    <source>
        <dbReference type="EMBL" id="RMO76850.1"/>
    </source>
</evidence>
<name>A0A3M3Y3K2_9PSED</name>
<proteinExistence type="predicted"/>
<reference evidence="1 2" key="1">
    <citation type="submission" date="2018-08" db="EMBL/GenBank/DDBJ databases">
        <title>Recombination of ecologically and evolutionarily significant loci maintains genetic cohesion in the Pseudomonas syringae species complex.</title>
        <authorList>
            <person name="Dillon M."/>
            <person name="Thakur S."/>
            <person name="Almeida R.N.D."/>
            <person name="Weir B.S."/>
            <person name="Guttman D.S."/>
        </authorList>
    </citation>
    <scope>NUCLEOTIDE SEQUENCE [LARGE SCALE GENOMIC DNA]</scope>
    <source>
        <strain evidence="1 2">ICMP 2732</strain>
    </source>
</reference>
<dbReference type="Proteomes" id="UP000281350">
    <property type="component" value="Unassembled WGS sequence"/>
</dbReference>
<sequence length="86" mass="9105">GGGVHFVTNITVKELDSRTGKDPGRILRKVAGRVSVPKESVSVNFFIGNGRGEQNFEAVSSACSSKNRAIVGAHLFASDDVMTQKA</sequence>
<protein>
    <submittedName>
        <fullName evidence="1">Uncharacterized protein</fullName>
    </submittedName>
</protein>
<feature type="non-terminal residue" evidence="1">
    <location>
        <position position="1"/>
    </location>
</feature>
<evidence type="ECO:0000313" key="2">
    <source>
        <dbReference type="Proteomes" id="UP000281350"/>
    </source>
</evidence>